<evidence type="ECO:0000256" key="1">
    <source>
        <dbReference type="ARBA" id="ARBA00022669"/>
    </source>
</evidence>
<evidence type="ECO:0000256" key="5">
    <source>
        <dbReference type="ARBA" id="ARBA00023180"/>
    </source>
</evidence>
<dbReference type="EMBL" id="WJQU01000001">
    <property type="protein sequence ID" value="KAJ6647233.1"/>
    <property type="molecule type" value="Genomic_DNA"/>
</dbReference>
<dbReference type="GO" id="GO:0008061">
    <property type="term" value="F:chitin binding"/>
    <property type="evidence" value="ECO:0007669"/>
    <property type="project" value="UniProtKB-KW"/>
</dbReference>
<dbReference type="PROSITE" id="PS50940">
    <property type="entry name" value="CHIT_BIND_II"/>
    <property type="match status" value="4"/>
</dbReference>
<organism evidence="9 10">
    <name type="scientific">Pseudolycoriella hygida</name>
    <dbReference type="NCBI Taxonomy" id="35572"/>
    <lineage>
        <taxon>Eukaryota</taxon>
        <taxon>Metazoa</taxon>
        <taxon>Ecdysozoa</taxon>
        <taxon>Arthropoda</taxon>
        <taxon>Hexapoda</taxon>
        <taxon>Insecta</taxon>
        <taxon>Pterygota</taxon>
        <taxon>Neoptera</taxon>
        <taxon>Endopterygota</taxon>
        <taxon>Diptera</taxon>
        <taxon>Nematocera</taxon>
        <taxon>Sciaroidea</taxon>
        <taxon>Sciaridae</taxon>
        <taxon>Pseudolycoriella</taxon>
    </lineage>
</organism>
<dbReference type="PANTHER" id="PTHR23301:SF0">
    <property type="entry name" value="CHITIN-BINDING TYPE-2 DOMAIN-CONTAINING PROTEIN-RELATED"/>
    <property type="match status" value="1"/>
</dbReference>
<evidence type="ECO:0000256" key="2">
    <source>
        <dbReference type="ARBA" id="ARBA00022729"/>
    </source>
</evidence>
<gene>
    <name evidence="9" type="primary">Aper1_7</name>
    <name evidence="9" type="ORF">Bhyg_02454</name>
</gene>
<feature type="chain" id="PRO_5040144402" evidence="7">
    <location>
        <begin position="18"/>
        <end position="271"/>
    </location>
</feature>
<keyword evidence="3" id="KW-0677">Repeat</keyword>
<dbReference type="InterPro" id="IPR002557">
    <property type="entry name" value="Chitin-bd_dom"/>
</dbReference>
<evidence type="ECO:0000259" key="8">
    <source>
        <dbReference type="PROSITE" id="PS50940"/>
    </source>
</evidence>
<comment type="caution">
    <text evidence="9">The sequence shown here is derived from an EMBL/GenBank/DDBJ whole genome shotgun (WGS) entry which is preliminary data.</text>
</comment>
<feature type="domain" description="Chitin-binding type-2" evidence="8">
    <location>
        <begin position="78"/>
        <end position="132"/>
    </location>
</feature>
<protein>
    <submittedName>
        <fullName evidence="9">Peritrophin-1</fullName>
    </submittedName>
</protein>
<dbReference type="GO" id="GO:0005576">
    <property type="term" value="C:extracellular region"/>
    <property type="evidence" value="ECO:0007669"/>
    <property type="project" value="InterPro"/>
</dbReference>
<dbReference type="PANTHER" id="PTHR23301">
    <property type="entry name" value="CHITIN BINDING PERITROPHIN-A"/>
    <property type="match status" value="1"/>
</dbReference>
<feature type="domain" description="Chitin-binding type-2" evidence="8">
    <location>
        <begin position="216"/>
        <end position="270"/>
    </location>
</feature>
<name>A0A9Q0NBV4_9DIPT</name>
<feature type="domain" description="Chitin-binding type-2" evidence="8">
    <location>
        <begin position="20"/>
        <end position="77"/>
    </location>
</feature>
<accession>A0A9Q0NBV4</accession>
<dbReference type="SUPFAM" id="SSF57625">
    <property type="entry name" value="Invertebrate chitin-binding proteins"/>
    <property type="match status" value="4"/>
</dbReference>
<dbReference type="InterPro" id="IPR051940">
    <property type="entry name" value="Chitin_bind-dev_reg"/>
</dbReference>
<dbReference type="SMART" id="SM00494">
    <property type="entry name" value="ChtBD2"/>
    <property type="match status" value="4"/>
</dbReference>
<dbReference type="Pfam" id="PF01607">
    <property type="entry name" value="CBM_14"/>
    <property type="match status" value="4"/>
</dbReference>
<evidence type="ECO:0000256" key="3">
    <source>
        <dbReference type="ARBA" id="ARBA00022737"/>
    </source>
</evidence>
<keyword evidence="10" id="KW-1185">Reference proteome</keyword>
<feature type="signal peptide" evidence="7">
    <location>
        <begin position="1"/>
        <end position="17"/>
    </location>
</feature>
<dbReference type="InterPro" id="IPR036508">
    <property type="entry name" value="Chitin-bd_dom_sf"/>
</dbReference>
<feature type="domain" description="Chitin-binding type-2" evidence="8">
    <location>
        <begin position="133"/>
        <end position="194"/>
    </location>
</feature>
<dbReference type="Proteomes" id="UP001151699">
    <property type="component" value="Chromosome A"/>
</dbReference>
<reference evidence="9" key="1">
    <citation type="submission" date="2022-07" db="EMBL/GenBank/DDBJ databases">
        <authorList>
            <person name="Trinca V."/>
            <person name="Uliana J.V.C."/>
            <person name="Torres T.T."/>
            <person name="Ward R.J."/>
            <person name="Monesi N."/>
        </authorList>
    </citation>
    <scope>NUCLEOTIDE SEQUENCE</scope>
    <source>
        <strain evidence="9">HSMRA1968</strain>
        <tissue evidence="9">Whole embryos</tissue>
    </source>
</reference>
<keyword evidence="1" id="KW-0147">Chitin-binding</keyword>
<evidence type="ECO:0000256" key="7">
    <source>
        <dbReference type="SAM" id="SignalP"/>
    </source>
</evidence>
<evidence type="ECO:0000256" key="4">
    <source>
        <dbReference type="ARBA" id="ARBA00023157"/>
    </source>
</evidence>
<keyword evidence="4" id="KW-1015">Disulfide bond</keyword>
<sequence>MKLLIGIALTLLSTVYANEIDICHGVPVNTFIRDVSACNAWFRCTANGPVPGTCPSPWLFNPTTQECDWEQNVQCFTCPITVPIVNIAVNGSCVGFIRCINGRASQHACQNGLLFNSATGQCDLPENVDCRIEFTCPPNIPPGQMVAFRSDTNCSEFYVCTGPGNPIQQSCNPALHFDPVTQQCTFPNMTDCPLTPPGDGTTTPNPGGPTTTTQAPFVCQSDGHFPHPTTCSSFVVCAGGTPHFFNCSEGLHFNASTRQCDLPSNANCTLK</sequence>
<proteinExistence type="predicted"/>
<keyword evidence="5" id="KW-0325">Glycoprotein</keyword>
<evidence type="ECO:0000313" key="10">
    <source>
        <dbReference type="Proteomes" id="UP001151699"/>
    </source>
</evidence>
<dbReference type="Gene3D" id="2.170.140.10">
    <property type="entry name" value="Chitin binding domain"/>
    <property type="match status" value="4"/>
</dbReference>
<dbReference type="AlphaFoldDB" id="A0A9Q0NBV4"/>
<evidence type="ECO:0000313" key="9">
    <source>
        <dbReference type="EMBL" id="KAJ6647233.1"/>
    </source>
</evidence>
<feature type="compositionally biased region" description="Low complexity" evidence="6">
    <location>
        <begin position="197"/>
        <end position="213"/>
    </location>
</feature>
<dbReference type="OrthoDB" id="6020543at2759"/>
<keyword evidence="2 7" id="KW-0732">Signal</keyword>
<evidence type="ECO:0000256" key="6">
    <source>
        <dbReference type="SAM" id="MobiDB-lite"/>
    </source>
</evidence>
<feature type="region of interest" description="Disordered" evidence="6">
    <location>
        <begin position="195"/>
        <end position="214"/>
    </location>
</feature>